<evidence type="ECO:0000313" key="2">
    <source>
        <dbReference type="EMBL" id="KAF8425834.1"/>
    </source>
</evidence>
<proteinExistence type="predicted"/>
<sequence>MYLTASVKFLQAIGVTDFAVYGVQTDGPVVVLPAAILRGEDNSVWLFERLVEKLDISTPVGAWHYATILCRLAQNHAKKLEEKFEKVRDNLVRSLHKGDEVESWTLQRQREKLGHKVKQSRGRQ</sequence>
<gene>
    <name evidence="2" type="ORF">L210DRAFT_871349</name>
</gene>
<feature type="coiled-coil region" evidence="1">
    <location>
        <begin position="70"/>
        <end position="97"/>
    </location>
</feature>
<dbReference type="EMBL" id="WHUW01000091">
    <property type="protein sequence ID" value="KAF8425834.1"/>
    <property type="molecule type" value="Genomic_DNA"/>
</dbReference>
<evidence type="ECO:0000313" key="3">
    <source>
        <dbReference type="Proteomes" id="UP001194468"/>
    </source>
</evidence>
<name>A0AAD4BFU4_BOLED</name>
<accession>A0AAD4BFU4</accession>
<keyword evidence="1" id="KW-0175">Coiled coil</keyword>
<dbReference type="AlphaFoldDB" id="A0AAD4BFU4"/>
<dbReference type="Proteomes" id="UP001194468">
    <property type="component" value="Unassembled WGS sequence"/>
</dbReference>
<organism evidence="2 3">
    <name type="scientific">Boletus edulis BED1</name>
    <dbReference type="NCBI Taxonomy" id="1328754"/>
    <lineage>
        <taxon>Eukaryota</taxon>
        <taxon>Fungi</taxon>
        <taxon>Dikarya</taxon>
        <taxon>Basidiomycota</taxon>
        <taxon>Agaricomycotina</taxon>
        <taxon>Agaricomycetes</taxon>
        <taxon>Agaricomycetidae</taxon>
        <taxon>Boletales</taxon>
        <taxon>Boletineae</taxon>
        <taxon>Boletaceae</taxon>
        <taxon>Boletoideae</taxon>
        <taxon>Boletus</taxon>
    </lineage>
</organism>
<keyword evidence="3" id="KW-1185">Reference proteome</keyword>
<comment type="caution">
    <text evidence="2">The sequence shown here is derived from an EMBL/GenBank/DDBJ whole genome shotgun (WGS) entry which is preliminary data.</text>
</comment>
<evidence type="ECO:0000256" key="1">
    <source>
        <dbReference type="SAM" id="Coils"/>
    </source>
</evidence>
<reference evidence="2" key="2">
    <citation type="journal article" date="2020" name="Nat. Commun.">
        <title>Large-scale genome sequencing of mycorrhizal fungi provides insights into the early evolution of symbiotic traits.</title>
        <authorList>
            <person name="Miyauchi S."/>
            <person name="Kiss E."/>
            <person name="Kuo A."/>
            <person name="Drula E."/>
            <person name="Kohler A."/>
            <person name="Sanchez-Garcia M."/>
            <person name="Morin E."/>
            <person name="Andreopoulos B."/>
            <person name="Barry K.W."/>
            <person name="Bonito G."/>
            <person name="Buee M."/>
            <person name="Carver A."/>
            <person name="Chen C."/>
            <person name="Cichocki N."/>
            <person name="Clum A."/>
            <person name="Culley D."/>
            <person name="Crous P.W."/>
            <person name="Fauchery L."/>
            <person name="Girlanda M."/>
            <person name="Hayes R.D."/>
            <person name="Keri Z."/>
            <person name="LaButti K."/>
            <person name="Lipzen A."/>
            <person name="Lombard V."/>
            <person name="Magnuson J."/>
            <person name="Maillard F."/>
            <person name="Murat C."/>
            <person name="Nolan M."/>
            <person name="Ohm R.A."/>
            <person name="Pangilinan J."/>
            <person name="Pereira M.F."/>
            <person name="Perotto S."/>
            <person name="Peter M."/>
            <person name="Pfister S."/>
            <person name="Riley R."/>
            <person name="Sitrit Y."/>
            <person name="Stielow J.B."/>
            <person name="Szollosi G."/>
            <person name="Zifcakova L."/>
            <person name="Stursova M."/>
            <person name="Spatafora J.W."/>
            <person name="Tedersoo L."/>
            <person name="Vaario L.M."/>
            <person name="Yamada A."/>
            <person name="Yan M."/>
            <person name="Wang P."/>
            <person name="Xu J."/>
            <person name="Bruns T."/>
            <person name="Baldrian P."/>
            <person name="Vilgalys R."/>
            <person name="Dunand C."/>
            <person name="Henrissat B."/>
            <person name="Grigoriev I.V."/>
            <person name="Hibbett D."/>
            <person name="Nagy L.G."/>
            <person name="Martin F.M."/>
        </authorList>
    </citation>
    <scope>NUCLEOTIDE SEQUENCE</scope>
    <source>
        <strain evidence="2">BED1</strain>
    </source>
</reference>
<reference evidence="2" key="1">
    <citation type="submission" date="2019-10" db="EMBL/GenBank/DDBJ databases">
        <authorList>
            <consortium name="DOE Joint Genome Institute"/>
            <person name="Kuo A."/>
            <person name="Miyauchi S."/>
            <person name="Kiss E."/>
            <person name="Drula E."/>
            <person name="Kohler A."/>
            <person name="Sanchez-Garcia M."/>
            <person name="Andreopoulos B."/>
            <person name="Barry K.W."/>
            <person name="Bonito G."/>
            <person name="Buee M."/>
            <person name="Carver A."/>
            <person name="Chen C."/>
            <person name="Cichocki N."/>
            <person name="Clum A."/>
            <person name="Culley D."/>
            <person name="Crous P.W."/>
            <person name="Fauchery L."/>
            <person name="Girlanda M."/>
            <person name="Hayes R."/>
            <person name="Keri Z."/>
            <person name="LaButti K."/>
            <person name="Lipzen A."/>
            <person name="Lombard V."/>
            <person name="Magnuson J."/>
            <person name="Maillard F."/>
            <person name="Morin E."/>
            <person name="Murat C."/>
            <person name="Nolan M."/>
            <person name="Ohm R."/>
            <person name="Pangilinan J."/>
            <person name="Pereira M."/>
            <person name="Perotto S."/>
            <person name="Peter M."/>
            <person name="Riley R."/>
            <person name="Sitrit Y."/>
            <person name="Stielow B."/>
            <person name="Szollosi G."/>
            <person name="Zifcakova L."/>
            <person name="Stursova M."/>
            <person name="Spatafora J.W."/>
            <person name="Tedersoo L."/>
            <person name="Vaario L.-M."/>
            <person name="Yamada A."/>
            <person name="Yan M."/>
            <person name="Wang P."/>
            <person name="Xu J."/>
            <person name="Bruns T."/>
            <person name="Baldrian P."/>
            <person name="Vilgalys R."/>
            <person name="Henrissat B."/>
            <person name="Grigoriev I.V."/>
            <person name="Hibbett D."/>
            <person name="Nagy L.G."/>
            <person name="Martin F.M."/>
        </authorList>
    </citation>
    <scope>NUCLEOTIDE SEQUENCE</scope>
    <source>
        <strain evidence="2">BED1</strain>
    </source>
</reference>
<protein>
    <submittedName>
        <fullName evidence="2">Uncharacterized protein</fullName>
    </submittedName>
</protein>